<comment type="caution">
    <text evidence="2">The sequence shown here is derived from an EMBL/GenBank/DDBJ whole genome shotgun (WGS) entry which is preliminary data.</text>
</comment>
<dbReference type="VEuPathDB" id="FungiDB:ACJ73_01125"/>
<dbReference type="EMBL" id="LGTZ01000093">
    <property type="protein sequence ID" value="OJD27486.1"/>
    <property type="molecule type" value="Genomic_DNA"/>
</dbReference>
<dbReference type="AlphaFoldDB" id="A0A1J9QF80"/>
<sequence length="233" mass="27181">MSRKLYAYDRRDVYYPEEENLLQQLKLPHPSTCTTWQQLRILFNDSVPSNRQRTEDGLKNKWKDMENCKKEEKLLRELKLTHPEAGWQEMACLFNQTVPAHRNRRAETLKLKWENIQHRNHKAELSFREPLQSRFLVRPSPRLSMNPHNDKKELQAESSSKPEVGLKSDPAVEVEVKAGGDHCAALESEPWFRELYDSIDPDTASECLIDPALDDMSDVDISGTYMICIRQLT</sequence>
<dbReference type="Proteomes" id="UP000242791">
    <property type="component" value="Unassembled WGS sequence"/>
</dbReference>
<reference evidence="2 3" key="1">
    <citation type="submission" date="2015-08" db="EMBL/GenBank/DDBJ databases">
        <title>Emmonsia species relationships and genome sequence.</title>
        <authorList>
            <person name="Cuomo C.A."/>
            <person name="Schwartz I.S."/>
            <person name="Kenyon C."/>
            <person name="De Hoog G.S."/>
            <person name="Govender N.P."/>
            <person name="Botha A."/>
            <person name="Moreno L."/>
            <person name="De Vries M."/>
            <person name="Munoz J.F."/>
            <person name="Stielow J.B."/>
        </authorList>
    </citation>
    <scope>NUCLEOTIDE SEQUENCE [LARGE SCALE GENOMIC DNA]</scope>
    <source>
        <strain evidence="2 3">EI222</strain>
    </source>
</reference>
<accession>A0A1J9QF80</accession>
<organism evidence="2 3">
    <name type="scientific">Blastomyces percursus</name>
    <dbReference type="NCBI Taxonomy" id="1658174"/>
    <lineage>
        <taxon>Eukaryota</taxon>
        <taxon>Fungi</taxon>
        <taxon>Dikarya</taxon>
        <taxon>Ascomycota</taxon>
        <taxon>Pezizomycotina</taxon>
        <taxon>Eurotiomycetes</taxon>
        <taxon>Eurotiomycetidae</taxon>
        <taxon>Onygenales</taxon>
        <taxon>Ajellomycetaceae</taxon>
        <taxon>Blastomyces</taxon>
    </lineage>
</organism>
<gene>
    <name evidence="2" type="ORF">ACJ73_01125</name>
</gene>
<name>A0A1J9QF80_9EURO</name>
<keyword evidence="3" id="KW-1185">Reference proteome</keyword>
<evidence type="ECO:0000256" key="1">
    <source>
        <dbReference type="SAM" id="MobiDB-lite"/>
    </source>
</evidence>
<protein>
    <submittedName>
        <fullName evidence="2">Uncharacterized protein</fullName>
    </submittedName>
</protein>
<proteinExistence type="predicted"/>
<evidence type="ECO:0000313" key="3">
    <source>
        <dbReference type="Proteomes" id="UP000242791"/>
    </source>
</evidence>
<evidence type="ECO:0000313" key="2">
    <source>
        <dbReference type="EMBL" id="OJD27486.1"/>
    </source>
</evidence>
<feature type="region of interest" description="Disordered" evidence="1">
    <location>
        <begin position="139"/>
        <end position="168"/>
    </location>
</feature>
<dbReference type="OrthoDB" id="4202341at2759"/>